<evidence type="ECO:0008006" key="3">
    <source>
        <dbReference type="Google" id="ProtNLM"/>
    </source>
</evidence>
<dbReference type="Proteomes" id="UP001494588">
    <property type="component" value="Unassembled WGS sequence"/>
</dbReference>
<evidence type="ECO:0000313" key="1">
    <source>
        <dbReference type="EMBL" id="MEM5290455.1"/>
    </source>
</evidence>
<accession>A0ABU9QN08</accession>
<organism evidence="1 2">
    <name type="scientific">Paraburkholderia sabiae</name>
    <dbReference type="NCBI Taxonomy" id="273251"/>
    <lineage>
        <taxon>Bacteria</taxon>
        <taxon>Pseudomonadati</taxon>
        <taxon>Pseudomonadota</taxon>
        <taxon>Betaproteobacteria</taxon>
        <taxon>Burkholderiales</taxon>
        <taxon>Burkholderiaceae</taxon>
        <taxon>Paraburkholderia</taxon>
    </lineage>
</organism>
<evidence type="ECO:0000313" key="2">
    <source>
        <dbReference type="Proteomes" id="UP001494588"/>
    </source>
</evidence>
<gene>
    <name evidence="1" type="ORF">V4C55_32510</name>
</gene>
<proteinExistence type="predicted"/>
<dbReference type="RefSeq" id="WP_201651964.1">
    <property type="nucleotide sequence ID" value="NZ_CAJHCS010000014.1"/>
</dbReference>
<comment type="caution">
    <text evidence="1">The sequence shown here is derived from an EMBL/GenBank/DDBJ whole genome shotgun (WGS) entry which is preliminary data.</text>
</comment>
<sequence length="336" mass="37599">MASIELSQLASIPFIDVSALEGRFLSSLTFHDGKSWRLWASTSEHTLIELKIAWPAEGFYFARQPESATDMHFRFLNFIAQHAAFPELKRAVTGIMDDIANLSASLSKLKLLHASRETVGQGTGRMAATEVEYILLVCRSFFDLLQEVVTRLWSMVHLVDPVHRKSGMPRSFADVAIVGGQPVTAARLMEKYGLSPELADFYASSAPFFMDLRTIRDNLIHNGSQVSGIMSGESDFLVHEKRRPFSTFGIWRDDERQPNDLVPLTPAIAVVVYRTLVACETFSIAMQRTVALPPEIVPGMGFFMRGYFNEYFLTVMEEARIRTSWADGEVGHPAPG</sequence>
<dbReference type="EMBL" id="JAZHGC010000036">
    <property type="protein sequence ID" value="MEM5290455.1"/>
    <property type="molecule type" value="Genomic_DNA"/>
</dbReference>
<keyword evidence="2" id="KW-1185">Reference proteome</keyword>
<reference evidence="1 2" key="1">
    <citation type="submission" date="2024-01" db="EMBL/GenBank/DDBJ databases">
        <title>The diversity of rhizobia nodulating Mimosa spp. in eleven states of Brazil covering several biomes is determined by host plant, location, and edaphic factors.</title>
        <authorList>
            <person name="Rouws L."/>
            <person name="Barauna A."/>
            <person name="Beukes C."/>
            <person name="De Faria S.M."/>
            <person name="Gross E."/>
            <person name="Dos Reis Junior F.B."/>
            <person name="Simon M."/>
            <person name="Maluk M."/>
            <person name="Odee D.W."/>
            <person name="Kenicer G."/>
            <person name="Young J.P.W."/>
            <person name="Reis V.M."/>
            <person name="Zilli J."/>
            <person name="James E.K."/>
        </authorList>
    </citation>
    <scope>NUCLEOTIDE SEQUENCE [LARGE SCALE GENOMIC DNA]</scope>
    <source>
        <strain evidence="1 2">JPY77</strain>
    </source>
</reference>
<protein>
    <recommendedName>
        <fullName evidence="3">DUF4238 domain-containing protein</fullName>
    </recommendedName>
</protein>
<name>A0ABU9QN08_9BURK</name>